<keyword evidence="2" id="KW-1185">Reference proteome</keyword>
<accession>A0ABN1BYW5</accession>
<name>A0ABN1BYW5_SACER</name>
<gene>
    <name evidence="1" type="ORF">GCM10009533_02510</name>
</gene>
<dbReference type="EMBL" id="BAAAGS010000001">
    <property type="protein sequence ID" value="GAA0507254.1"/>
    <property type="molecule type" value="Genomic_DNA"/>
</dbReference>
<evidence type="ECO:0000313" key="2">
    <source>
        <dbReference type="Proteomes" id="UP001500729"/>
    </source>
</evidence>
<evidence type="ECO:0000313" key="1">
    <source>
        <dbReference type="EMBL" id="GAA0507254.1"/>
    </source>
</evidence>
<protein>
    <submittedName>
        <fullName evidence="1">Uncharacterized protein</fullName>
    </submittedName>
</protein>
<organism evidence="1 2">
    <name type="scientific">Saccharopolyspora erythraea</name>
    <name type="common">Streptomyces erythraeus</name>
    <dbReference type="NCBI Taxonomy" id="1836"/>
    <lineage>
        <taxon>Bacteria</taxon>
        <taxon>Bacillati</taxon>
        <taxon>Actinomycetota</taxon>
        <taxon>Actinomycetes</taxon>
        <taxon>Pseudonocardiales</taxon>
        <taxon>Pseudonocardiaceae</taxon>
        <taxon>Saccharopolyspora</taxon>
    </lineage>
</organism>
<reference evidence="1 2" key="1">
    <citation type="journal article" date="2019" name="Int. J. Syst. Evol. Microbiol.">
        <title>The Global Catalogue of Microorganisms (GCM) 10K type strain sequencing project: providing services to taxonomists for standard genome sequencing and annotation.</title>
        <authorList>
            <consortium name="The Broad Institute Genomics Platform"/>
            <consortium name="The Broad Institute Genome Sequencing Center for Infectious Disease"/>
            <person name="Wu L."/>
            <person name="Ma J."/>
        </authorList>
    </citation>
    <scope>NUCLEOTIDE SEQUENCE [LARGE SCALE GENOMIC DNA]</scope>
    <source>
        <strain evidence="1 2">JCM 10303</strain>
    </source>
</reference>
<dbReference type="RefSeq" id="WP_009943672.1">
    <property type="nucleotide sequence ID" value="NZ_BAAAGS010000001.1"/>
</dbReference>
<proteinExistence type="predicted"/>
<sequence>MARRWEVDAALRPGPSMLGVLPREWLVSGSDGGAFFVLGGPLAGDPDVLISVEQACGGGRDLGESVAWLLAELLAAMTSGKALGADLSEAERADLTCRLRMLMRTGRGDG</sequence>
<comment type="caution">
    <text evidence="1">The sequence shown here is derived from an EMBL/GenBank/DDBJ whole genome shotgun (WGS) entry which is preliminary data.</text>
</comment>
<dbReference type="Proteomes" id="UP001500729">
    <property type="component" value="Unassembled WGS sequence"/>
</dbReference>